<dbReference type="GO" id="GO:0005507">
    <property type="term" value="F:copper ion binding"/>
    <property type="evidence" value="ECO:0000318"/>
    <property type="project" value="GO_Central"/>
</dbReference>
<feature type="domain" description="Copper amine oxidase N3-terminal" evidence="12">
    <location>
        <begin position="197"/>
        <end position="296"/>
    </location>
</feature>
<evidence type="ECO:0000256" key="8">
    <source>
        <dbReference type="RuleBase" id="RU000672"/>
    </source>
</evidence>
<evidence type="ECO:0000259" key="10">
    <source>
        <dbReference type="Pfam" id="PF01179"/>
    </source>
</evidence>
<dbReference type="InterPro" id="IPR016182">
    <property type="entry name" value="Cu_amine_oxidase_N-reg"/>
</dbReference>
<dbReference type="PANTHER" id="PTHR10638:SF69">
    <property type="entry name" value="AMINE OXIDASE [COPPER-CONTAINING] GAMMA 1-RELATED"/>
    <property type="match status" value="1"/>
</dbReference>
<dbReference type="Gramene" id="EOY24471">
    <property type="protein sequence ID" value="EOY24471"/>
    <property type="gene ID" value="TCM_016066"/>
</dbReference>
<feature type="domain" description="Copper amine oxidase N2-terminal" evidence="11">
    <location>
        <begin position="106"/>
        <end position="188"/>
    </location>
</feature>
<feature type="active site" description="Schiff-base intermediate with substrate; via topaquinone" evidence="6">
    <location>
        <position position="444"/>
    </location>
</feature>
<evidence type="ECO:0000256" key="1">
    <source>
        <dbReference type="ARBA" id="ARBA00007983"/>
    </source>
</evidence>
<evidence type="ECO:0000313" key="14">
    <source>
        <dbReference type="Proteomes" id="UP000026915"/>
    </source>
</evidence>
<feature type="active site" description="Proton acceptor" evidence="6">
    <location>
        <position position="356"/>
    </location>
</feature>
<evidence type="ECO:0000313" key="13">
    <source>
        <dbReference type="EMBL" id="EOY24471.1"/>
    </source>
</evidence>
<keyword evidence="5 8" id="KW-0186">Copper</keyword>
<evidence type="ECO:0000256" key="6">
    <source>
        <dbReference type="PIRSR" id="PIRSR600269-50"/>
    </source>
</evidence>
<dbReference type="InterPro" id="IPR000269">
    <property type="entry name" value="Cu_amine_oxidase"/>
</dbReference>
<keyword evidence="9" id="KW-1133">Transmembrane helix</keyword>
<comment type="PTM">
    <text evidence="7 8">Topaquinone (TPQ) is generated by copper-dependent autoxidation of a specific tyrosyl residue.</text>
</comment>
<evidence type="ECO:0000256" key="4">
    <source>
        <dbReference type="ARBA" id="ARBA00023002"/>
    </source>
</evidence>
<keyword evidence="9" id="KW-0812">Transmembrane</keyword>
<name>A0A061G4G6_THECC</name>
<dbReference type="GO" id="GO:0008131">
    <property type="term" value="F:primary methylamine oxidase activity"/>
    <property type="evidence" value="ECO:0000318"/>
    <property type="project" value="GO_Central"/>
</dbReference>
<comment type="cofactor">
    <cofactor evidence="8">
        <name>Cu cation</name>
        <dbReference type="ChEBI" id="CHEBI:23378"/>
    </cofactor>
    <text evidence="8">Contains 1 topaquinone per subunit.</text>
</comment>
<dbReference type="GO" id="GO:0009308">
    <property type="term" value="P:amine metabolic process"/>
    <property type="evidence" value="ECO:0000318"/>
    <property type="project" value="GO_Central"/>
</dbReference>
<evidence type="ECO:0000259" key="11">
    <source>
        <dbReference type="Pfam" id="PF02727"/>
    </source>
</evidence>
<evidence type="ECO:0000256" key="2">
    <source>
        <dbReference type="ARBA" id="ARBA00022723"/>
    </source>
</evidence>
<organism evidence="13 14">
    <name type="scientific">Theobroma cacao</name>
    <name type="common">Cacao</name>
    <name type="synonym">Cocoa</name>
    <dbReference type="NCBI Taxonomy" id="3641"/>
    <lineage>
        <taxon>Eukaryota</taxon>
        <taxon>Viridiplantae</taxon>
        <taxon>Streptophyta</taxon>
        <taxon>Embryophyta</taxon>
        <taxon>Tracheophyta</taxon>
        <taxon>Spermatophyta</taxon>
        <taxon>Magnoliopsida</taxon>
        <taxon>eudicotyledons</taxon>
        <taxon>Gunneridae</taxon>
        <taxon>Pentapetalae</taxon>
        <taxon>rosids</taxon>
        <taxon>malvids</taxon>
        <taxon>Malvales</taxon>
        <taxon>Malvaceae</taxon>
        <taxon>Byttnerioideae</taxon>
        <taxon>Theobroma</taxon>
    </lineage>
</organism>
<keyword evidence="9" id="KW-0472">Membrane</keyword>
<dbReference type="Pfam" id="PF02727">
    <property type="entry name" value="Cu_amine_oxidN2"/>
    <property type="match status" value="1"/>
</dbReference>
<dbReference type="Gene3D" id="3.10.450.40">
    <property type="match status" value="2"/>
</dbReference>
<dbReference type="HOGENOM" id="CLU_011500_5_4_1"/>
<keyword evidence="2 8" id="KW-0479">Metal-binding</keyword>
<proteinExistence type="inferred from homology"/>
<dbReference type="InterPro" id="IPR015798">
    <property type="entry name" value="Cu_amine_oxidase_C"/>
</dbReference>
<dbReference type="PROSITE" id="PS01165">
    <property type="entry name" value="COPPER_AMINE_OXID_2"/>
    <property type="match status" value="1"/>
</dbReference>
<dbReference type="InterPro" id="IPR015800">
    <property type="entry name" value="Cu_amine_oxidase_N2"/>
</dbReference>
<dbReference type="InterPro" id="IPR049947">
    <property type="entry name" value="Cu_Am_Ox_Cu-bd"/>
</dbReference>
<protein>
    <recommendedName>
        <fullName evidence="8">Amine oxidase</fullName>
        <ecNumber evidence="8">1.4.3.-</ecNumber>
    </recommendedName>
</protein>
<accession>A0A061G4G6</accession>
<dbReference type="EMBL" id="CM001881">
    <property type="protein sequence ID" value="EOY24471.1"/>
    <property type="molecule type" value="Genomic_DNA"/>
</dbReference>
<dbReference type="SUPFAM" id="SSF54416">
    <property type="entry name" value="Amine oxidase N-terminal region"/>
    <property type="match status" value="2"/>
</dbReference>
<keyword evidence="14" id="KW-1185">Reference proteome</keyword>
<dbReference type="STRING" id="3641.A0A061G4G6"/>
<evidence type="ECO:0000256" key="5">
    <source>
        <dbReference type="ARBA" id="ARBA00023008"/>
    </source>
</evidence>
<dbReference type="AlphaFoldDB" id="A0A061G4G6"/>
<evidence type="ECO:0000256" key="7">
    <source>
        <dbReference type="PIRSR" id="PIRSR600269-51"/>
    </source>
</evidence>
<keyword evidence="4 8" id="KW-0560">Oxidoreductase</keyword>
<dbReference type="eggNOG" id="KOG1186">
    <property type="taxonomic scope" value="Eukaryota"/>
</dbReference>
<dbReference type="EC" id="1.4.3.-" evidence="8"/>
<dbReference type="InParanoid" id="A0A061G4G6"/>
<sequence>MDINIYALGKLNCQYSKPISSLSSSLLGREIMEKTPWLHLCLISCLILFFLVRSWYPPRKPELPDCSLHAPWCTSKNRIFSNSKAGSALHTQVQESTDHSAESPRHPLDPLTIQEINRVRTILSSYEPFSSTFPTINTLLLDEPDKLQVIGWRKGDPLPPRKAAVLALLNGQSHVLSVDLDSSRVTSHAINPTSGYPMLSMNDILGASKVPFSSAEFNKSMTARAISLSNLVCLTPSAGWFGPKEDGKRVIRVQCYSGEGTSNFYMRPIEGLTVTVDLDKMEVVKIYDAGRRIPVPKSTDTDYRSDQRAGLVISRAMVRDSETGELRNVMYKGFSSELFVPYMDLDESWYFKSYMDAGEFGLGTTALSLVPLNDCPRYSYYMDGVFAASDGMQFVQPSMICLFESYAGDISWRHSETQVFGFQIREARPKVTLVARMAASVGNYDYIFDWEFQTDGLIRIKVGLSGMLMVKEVLIRMYIRCLIKEESLPGESPRKSYLKVERKTAKTEKDAQIKLKLYDPSEFHMINPSRRSRLGNPTGYKLVPGGTAASLLDGDDPPQLRSAFTNNQIWVTPFNKSEQWAGGLLVYQSRGEDTLAVWSERNRPIESKDIVLWYTMGFHHIPCQEDFPVMPTVTSGFELKPVNFFESNPILRAAPAFEKDLIVCRPGAFS</sequence>
<evidence type="ECO:0000259" key="12">
    <source>
        <dbReference type="Pfam" id="PF02728"/>
    </source>
</evidence>
<dbReference type="Gene3D" id="2.70.98.20">
    <property type="entry name" value="Copper amine oxidase, catalytic domain"/>
    <property type="match status" value="2"/>
</dbReference>
<dbReference type="InterPro" id="IPR015802">
    <property type="entry name" value="Cu_amine_oxidase_N3"/>
</dbReference>
<dbReference type="Proteomes" id="UP000026915">
    <property type="component" value="Chromosome 3"/>
</dbReference>
<dbReference type="SUPFAM" id="SSF49998">
    <property type="entry name" value="Amine oxidase catalytic domain"/>
    <property type="match status" value="1"/>
</dbReference>
<dbReference type="GO" id="GO:0048038">
    <property type="term" value="F:quinone binding"/>
    <property type="evidence" value="ECO:0007669"/>
    <property type="project" value="InterPro"/>
</dbReference>
<reference evidence="13 14" key="1">
    <citation type="journal article" date="2013" name="Genome Biol.">
        <title>The genome sequence of the most widely cultivated cacao type and its use to identify candidate genes regulating pod color.</title>
        <authorList>
            <person name="Motamayor J.C."/>
            <person name="Mockaitis K."/>
            <person name="Schmutz J."/>
            <person name="Haiminen N."/>
            <person name="Iii D.L."/>
            <person name="Cornejo O."/>
            <person name="Findley S.D."/>
            <person name="Zheng P."/>
            <person name="Utro F."/>
            <person name="Royaert S."/>
            <person name="Saski C."/>
            <person name="Jenkins J."/>
            <person name="Podicheti R."/>
            <person name="Zhao M."/>
            <person name="Scheffler B.E."/>
            <person name="Stack J.C."/>
            <person name="Feltus F.A."/>
            <person name="Mustiga G.M."/>
            <person name="Amores F."/>
            <person name="Phillips W."/>
            <person name="Marelli J.P."/>
            <person name="May G.D."/>
            <person name="Shapiro H."/>
            <person name="Ma J."/>
            <person name="Bustamante C.D."/>
            <person name="Schnell R.J."/>
            <person name="Main D."/>
            <person name="Gilbert D."/>
            <person name="Parida L."/>
            <person name="Kuhn D.N."/>
        </authorList>
    </citation>
    <scope>NUCLEOTIDE SEQUENCE [LARGE SCALE GENOMIC DNA]</scope>
    <source>
        <strain evidence="14">cv. Matina 1-6</strain>
    </source>
</reference>
<keyword evidence="3 6" id="KW-0801">TPQ</keyword>
<dbReference type="GO" id="GO:0009753">
    <property type="term" value="P:response to jasmonic acid"/>
    <property type="evidence" value="ECO:0000318"/>
    <property type="project" value="GO_Central"/>
</dbReference>
<comment type="similarity">
    <text evidence="1 8">Belongs to the copper/topaquinone oxidase family.</text>
</comment>
<dbReference type="PANTHER" id="PTHR10638">
    <property type="entry name" value="COPPER AMINE OXIDASE"/>
    <property type="match status" value="1"/>
</dbReference>
<dbReference type="Pfam" id="PF01179">
    <property type="entry name" value="Cu_amine_oxid"/>
    <property type="match status" value="2"/>
</dbReference>
<feature type="transmembrane region" description="Helical" evidence="9">
    <location>
        <begin position="37"/>
        <end position="56"/>
    </location>
</feature>
<feature type="domain" description="Copper amine oxidase catalytic" evidence="10">
    <location>
        <begin position="489"/>
        <end position="650"/>
    </location>
</feature>
<dbReference type="OMA" id="RVIRVQC"/>
<gene>
    <name evidence="13" type="ORF">TCM_016066</name>
</gene>
<evidence type="ECO:0000256" key="9">
    <source>
        <dbReference type="SAM" id="Phobius"/>
    </source>
</evidence>
<feature type="modified residue" description="2',4',5'-topaquinone" evidence="7">
    <location>
        <position position="444"/>
    </location>
</feature>
<dbReference type="InterPro" id="IPR036460">
    <property type="entry name" value="Cu_amine_oxidase_C_sf"/>
</dbReference>
<feature type="domain" description="Copper amine oxidase catalytic" evidence="10">
    <location>
        <begin position="304"/>
        <end position="471"/>
    </location>
</feature>
<dbReference type="Pfam" id="PF02728">
    <property type="entry name" value="Cu_amine_oxidN3"/>
    <property type="match status" value="1"/>
</dbReference>
<evidence type="ECO:0000256" key="3">
    <source>
        <dbReference type="ARBA" id="ARBA00022772"/>
    </source>
</evidence>